<dbReference type="EMBL" id="KQ971362">
    <property type="protein sequence ID" value="EFA08923.1"/>
    <property type="molecule type" value="Genomic_DNA"/>
</dbReference>
<dbReference type="HOGENOM" id="CLU_018369_0_0_1"/>
<dbReference type="AlphaFoldDB" id="D6WY01"/>
<evidence type="ECO:0000256" key="7">
    <source>
        <dbReference type="ARBA" id="ARBA00023242"/>
    </source>
</evidence>
<evidence type="ECO:0000259" key="10">
    <source>
        <dbReference type="PROSITE" id="PS50157"/>
    </source>
</evidence>
<dbReference type="eggNOG" id="KOG1721">
    <property type="taxonomic scope" value="Eukaryota"/>
</dbReference>
<name>D6WY01_TRICA</name>
<reference evidence="11 12" key="1">
    <citation type="journal article" date="2008" name="Nature">
        <title>The genome of the model beetle and pest Tribolium castaneum.</title>
        <authorList>
            <consortium name="Tribolium Genome Sequencing Consortium"/>
            <person name="Richards S."/>
            <person name="Gibbs R.A."/>
            <person name="Weinstock G.M."/>
            <person name="Brown S.J."/>
            <person name="Denell R."/>
            <person name="Beeman R.W."/>
            <person name="Gibbs R."/>
            <person name="Beeman R.W."/>
            <person name="Brown S.J."/>
            <person name="Bucher G."/>
            <person name="Friedrich M."/>
            <person name="Grimmelikhuijzen C.J."/>
            <person name="Klingler M."/>
            <person name="Lorenzen M."/>
            <person name="Richards S."/>
            <person name="Roth S."/>
            <person name="Schroder R."/>
            <person name="Tautz D."/>
            <person name="Zdobnov E.M."/>
            <person name="Muzny D."/>
            <person name="Gibbs R.A."/>
            <person name="Weinstock G.M."/>
            <person name="Attaway T."/>
            <person name="Bell S."/>
            <person name="Buhay C.J."/>
            <person name="Chandrabose M.N."/>
            <person name="Chavez D."/>
            <person name="Clerk-Blankenburg K.P."/>
            <person name="Cree A."/>
            <person name="Dao M."/>
            <person name="Davis C."/>
            <person name="Chacko J."/>
            <person name="Dinh H."/>
            <person name="Dugan-Rocha S."/>
            <person name="Fowler G."/>
            <person name="Garner T.T."/>
            <person name="Garnes J."/>
            <person name="Gnirke A."/>
            <person name="Hawes A."/>
            <person name="Hernandez J."/>
            <person name="Hines S."/>
            <person name="Holder M."/>
            <person name="Hume J."/>
            <person name="Jhangiani S.N."/>
            <person name="Joshi V."/>
            <person name="Khan Z.M."/>
            <person name="Jackson L."/>
            <person name="Kovar C."/>
            <person name="Kowis A."/>
            <person name="Lee S."/>
            <person name="Lewis L.R."/>
            <person name="Margolis J."/>
            <person name="Morgan M."/>
            <person name="Nazareth L.V."/>
            <person name="Nguyen N."/>
            <person name="Okwuonu G."/>
            <person name="Parker D."/>
            <person name="Richards S."/>
            <person name="Ruiz S.J."/>
            <person name="Santibanez J."/>
            <person name="Savard J."/>
            <person name="Scherer S.E."/>
            <person name="Schneider B."/>
            <person name="Sodergren E."/>
            <person name="Tautz D."/>
            <person name="Vattahil S."/>
            <person name="Villasana D."/>
            <person name="White C.S."/>
            <person name="Wright R."/>
            <person name="Park Y."/>
            <person name="Beeman R.W."/>
            <person name="Lord J."/>
            <person name="Oppert B."/>
            <person name="Lorenzen M."/>
            <person name="Brown S."/>
            <person name="Wang L."/>
            <person name="Savard J."/>
            <person name="Tautz D."/>
            <person name="Richards S."/>
            <person name="Weinstock G."/>
            <person name="Gibbs R.A."/>
            <person name="Liu Y."/>
            <person name="Worley K."/>
            <person name="Weinstock G."/>
            <person name="Elsik C.G."/>
            <person name="Reese J.T."/>
            <person name="Elhaik E."/>
            <person name="Landan G."/>
            <person name="Graur D."/>
            <person name="Arensburger P."/>
            <person name="Atkinson P."/>
            <person name="Beeman R.W."/>
            <person name="Beidler J."/>
            <person name="Brown S.J."/>
            <person name="Demuth J.P."/>
            <person name="Drury D.W."/>
            <person name="Du Y.Z."/>
            <person name="Fujiwara H."/>
            <person name="Lorenzen M."/>
            <person name="Maselli V."/>
            <person name="Osanai M."/>
            <person name="Park Y."/>
            <person name="Robertson H.M."/>
            <person name="Tu Z."/>
            <person name="Wang J.J."/>
            <person name="Wang S."/>
            <person name="Richards S."/>
            <person name="Song H."/>
            <person name="Zhang L."/>
            <person name="Sodergren E."/>
            <person name="Werner D."/>
            <person name="Stanke M."/>
            <person name="Morgenstern B."/>
            <person name="Solovyev V."/>
            <person name="Kosarev P."/>
            <person name="Brown G."/>
            <person name="Chen H.C."/>
            <person name="Ermolaeva O."/>
            <person name="Hlavina W."/>
            <person name="Kapustin Y."/>
            <person name="Kiryutin B."/>
            <person name="Kitts P."/>
            <person name="Maglott D."/>
            <person name="Pruitt K."/>
            <person name="Sapojnikov V."/>
            <person name="Souvorov A."/>
            <person name="Mackey A.J."/>
            <person name="Waterhouse R.M."/>
            <person name="Wyder S."/>
            <person name="Zdobnov E.M."/>
            <person name="Zdobnov E.M."/>
            <person name="Wyder S."/>
            <person name="Kriventseva E.V."/>
            <person name="Kadowaki T."/>
            <person name="Bork P."/>
            <person name="Aranda M."/>
            <person name="Bao R."/>
            <person name="Beermann A."/>
            <person name="Berns N."/>
            <person name="Bolognesi R."/>
            <person name="Bonneton F."/>
            <person name="Bopp D."/>
            <person name="Brown S.J."/>
            <person name="Bucher G."/>
            <person name="Butts T."/>
            <person name="Chaumot A."/>
            <person name="Denell R.E."/>
            <person name="Ferrier D.E."/>
            <person name="Friedrich M."/>
            <person name="Gordon C.M."/>
            <person name="Jindra M."/>
            <person name="Klingler M."/>
            <person name="Lan Q."/>
            <person name="Lattorff H.M."/>
            <person name="Laudet V."/>
            <person name="von Levetsow C."/>
            <person name="Liu Z."/>
            <person name="Lutz R."/>
            <person name="Lynch J.A."/>
            <person name="da Fonseca R.N."/>
            <person name="Posnien N."/>
            <person name="Reuter R."/>
            <person name="Roth S."/>
            <person name="Savard J."/>
            <person name="Schinko J.B."/>
            <person name="Schmitt C."/>
            <person name="Schoppmeier M."/>
            <person name="Schroder R."/>
            <person name="Shippy T.D."/>
            <person name="Simonnet F."/>
            <person name="Marques-Souza H."/>
            <person name="Tautz D."/>
            <person name="Tomoyasu Y."/>
            <person name="Trauner J."/>
            <person name="Van der Zee M."/>
            <person name="Vervoort M."/>
            <person name="Wittkopp N."/>
            <person name="Wimmer E.A."/>
            <person name="Yang X."/>
            <person name="Jones A.K."/>
            <person name="Sattelle D.B."/>
            <person name="Ebert P.R."/>
            <person name="Nelson D."/>
            <person name="Scott J.G."/>
            <person name="Beeman R.W."/>
            <person name="Muthukrishnan S."/>
            <person name="Kramer K.J."/>
            <person name="Arakane Y."/>
            <person name="Beeman R.W."/>
            <person name="Zhu Q."/>
            <person name="Hogenkamp D."/>
            <person name="Dixit R."/>
            <person name="Oppert B."/>
            <person name="Jiang H."/>
            <person name="Zou Z."/>
            <person name="Marshall J."/>
            <person name="Elpidina E."/>
            <person name="Vinokurov K."/>
            <person name="Oppert C."/>
            <person name="Zou Z."/>
            <person name="Evans J."/>
            <person name="Lu Z."/>
            <person name="Zhao P."/>
            <person name="Sumathipala N."/>
            <person name="Altincicek B."/>
            <person name="Vilcinskas A."/>
            <person name="Williams M."/>
            <person name="Hultmark D."/>
            <person name="Hetru C."/>
            <person name="Jiang H."/>
            <person name="Grimmelikhuijzen C.J."/>
            <person name="Hauser F."/>
            <person name="Cazzamali G."/>
            <person name="Williamson M."/>
            <person name="Park Y."/>
            <person name="Li B."/>
            <person name="Tanaka Y."/>
            <person name="Predel R."/>
            <person name="Neupert S."/>
            <person name="Schachtner J."/>
            <person name="Verleyen P."/>
            <person name="Raible F."/>
            <person name="Bork P."/>
            <person name="Friedrich M."/>
            <person name="Walden K.K."/>
            <person name="Robertson H.M."/>
            <person name="Angeli S."/>
            <person name="Foret S."/>
            <person name="Bucher G."/>
            <person name="Schuetz S."/>
            <person name="Maleszka R."/>
            <person name="Wimmer E.A."/>
            <person name="Beeman R.W."/>
            <person name="Lorenzen M."/>
            <person name="Tomoyasu Y."/>
            <person name="Miller S.C."/>
            <person name="Grossmann D."/>
            <person name="Bucher G."/>
        </authorList>
    </citation>
    <scope>NUCLEOTIDE SEQUENCE [LARGE SCALE GENOMIC DNA]</scope>
    <source>
        <strain evidence="11 12">Georgia GA2</strain>
    </source>
</reference>
<dbReference type="FunFam" id="3.30.160.60:FF:000100">
    <property type="entry name" value="Zinc finger 45-like"/>
    <property type="match status" value="1"/>
</dbReference>
<proteinExistence type="predicted"/>
<evidence type="ECO:0000256" key="4">
    <source>
        <dbReference type="ARBA" id="ARBA00022771"/>
    </source>
</evidence>
<dbReference type="PROSITE" id="PS50157">
    <property type="entry name" value="ZINC_FINGER_C2H2_2"/>
    <property type="match status" value="10"/>
</dbReference>
<reference evidence="11 12" key="2">
    <citation type="journal article" date="2010" name="Nucleic Acids Res.">
        <title>BeetleBase in 2010: revisions to provide comprehensive genomic information for Tribolium castaneum.</title>
        <authorList>
            <person name="Kim H.S."/>
            <person name="Murphy T."/>
            <person name="Xia J."/>
            <person name="Caragea D."/>
            <person name="Park Y."/>
            <person name="Beeman R.W."/>
            <person name="Lorenzen M.D."/>
            <person name="Butcher S."/>
            <person name="Manak J.R."/>
            <person name="Brown S.J."/>
        </authorList>
    </citation>
    <scope>NUCLEOTIDE SEQUENCE [LARGE SCALE GENOMIC DNA]</scope>
    <source>
        <strain evidence="11 12">Georgia GA2</strain>
    </source>
</reference>
<keyword evidence="4 8" id="KW-0863">Zinc-finger</keyword>
<dbReference type="GO" id="GO:0000978">
    <property type="term" value="F:RNA polymerase II cis-regulatory region sequence-specific DNA binding"/>
    <property type="evidence" value="ECO:0000318"/>
    <property type="project" value="GO_Central"/>
</dbReference>
<dbReference type="GO" id="GO:0005634">
    <property type="term" value="C:nucleus"/>
    <property type="evidence" value="ECO:0007669"/>
    <property type="project" value="UniProtKB-SubCell"/>
</dbReference>
<keyword evidence="7" id="KW-0539">Nucleus</keyword>
<feature type="domain" description="C2H2-type" evidence="10">
    <location>
        <begin position="216"/>
        <end position="243"/>
    </location>
</feature>
<feature type="domain" description="C2H2-type" evidence="10">
    <location>
        <begin position="31"/>
        <end position="61"/>
    </location>
</feature>
<keyword evidence="3" id="KW-0677">Repeat</keyword>
<protein>
    <submittedName>
        <fullName evidence="11">Zinc finger protein 226-like Protein</fullName>
    </submittedName>
</protein>
<feature type="domain" description="C2H2-type" evidence="10">
    <location>
        <begin position="343"/>
        <end position="370"/>
    </location>
</feature>
<dbReference type="OrthoDB" id="3437960at2759"/>
<evidence type="ECO:0000313" key="11">
    <source>
        <dbReference type="EMBL" id="EFA08923.1"/>
    </source>
</evidence>
<feature type="domain" description="C2H2-type" evidence="10">
    <location>
        <begin position="453"/>
        <end position="480"/>
    </location>
</feature>
<evidence type="ECO:0000256" key="2">
    <source>
        <dbReference type="ARBA" id="ARBA00022723"/>
    </source>
</evidence>
<evidence type="ECO:0000256" key="6">
    <source>
        <dbReference type="ARBA" id="ARBA00023125"/>
    </source>
</evidence>
<keyword evidence="5" id="KW-0862">Zinc</keyword>
<dbReference type="PANTHER" id="PTHR24376">
    <property type="entry name" value="ZINC FINGER PROTEIN"/>
    <property type="match status" value="1"/>
</dbReference>
<feature type="domain" description="C2H2-type" evidence="10">
    <location>
        <begin position="371"/>
        <end position="398"/>
    </location>
</feature>
<dbReference type="KEGG" id="tca:656700"/>
<feature type="domain" description="C2H2-type" evidence="10">
    <location>
        <begin position="427"/>
        <end position="454"/>
    </location>
</feature>
<comment type="subcellular location">
    <subcellularLocation>
        <location evidence="1">Nucleus</location>
    </subcellularLocation>
</comment>
<dbReference type="PhylomeDB" id="D6WY01"/>
<dbReference type="Gene3D" id="3.30.160.60">
    <property type="entry name" value="Classic Zinc Finger"/>
    <property type="match status" value="8"/>
</dbReference>
<dbReference type="FunCoup" id="D6WY01">
    <property type="interactions" value="126"/>
</dbReference>
<dbReference type="Pfam" id="PF00096">
    <property type="entry name" value="zf-C2H2"/>
    <property type="match status" value="3"/>
</dbReference>
<dbReference type="InterPro" id="IPR013087">
    <property type="entry name" value="Znf_C2H2_type"/>
</dbReference>
<dbReference type="FunFam" id="3.30.160.60:FF:001443">
    <property type="entry name" value="Zinc finger protein 668"/>
    <property type="match status" value="1"/>
</dbReference>
<dbReference type="Proteomes" id="UP000007266">
    <property type="component" value="Linkage group 8"/>
</dbReference>
<dbReference type="GO" id="GO:0003700">
    <property type="term" value="F:DNA-binding transcription factor activity"/>
    <property type="evidence" value="ECO:0000318"/>
    <property type="project" value="GO_Central"/>
</dbReference>
<organism evidence="11 12">
    <name type="scientific">Tribolium castaneum</name>
    <name type="common">Red flour beetle</name>
    <dbReference type="NCBI Taxonomy" id="7070"/>
    <lineage>
        <taxon>Eukaryota</taxon>
        <taxon>Metazoa</taxon>
        <taxon>Ecdysozoa</taxon>
        <taxon>Arthropoda</taxon>
        <taxon>Hexapoda</taxon>
        <taxon>Insecta</taxon>
        <taxon>Pterygota</taxon>
        <taxon>Neoptera</taxon>
        <taxon>Endopterygota</taxon>
        <taxon>Coleoptera</taxon>
        <taxon>Polyphaga</taxon>
        <taxon>Cucujiformia</taxon>
        <taxon>Tenebrionidae</taxon>
        <taxon>Tenebrionidae incertae sedis</taxon>
        <taxon>Tribolium</taxon>
    </lineage>
</organism>
<accession>D6WY01</accession>
<keyword evidence="12" id="KW-1185">Reference proteome</keyword>
<feature type="region of interest" description="Disordered" evidence="9">
    <location>
        <begin position="116"/>
        <end position="139"/>
    </location>
</feature>
<evidence type="ECO:0000256" key="9">
    <source>
        <dbReference type="SAM" id="MobiDB-lite"/>
    </source>
</evidence>
<evidence type="ECO:0000313" key="12">
    <source>
        <dbReference type="Proteomes" id="UP000007266"/>
    </source>
</evidence>
<sequence>MAILNCPLCCHETFETAATLKNHILTILDNLLCPTCGKKFEKLADLAQHLDDNDCQGGDAPAEGQYYCQMCDLHLDDIDEHLRQSHEGQEILLEEEDADCGEVPLDGTTIFVLNPDEPDLEGDPLTGDSPQVPPLKKSATVGQVDVKDRDGRPYTRKFVKIDKFWMQDDANASEPPNTERLIEISKCDECDMYVPHLDGVYQPHECKKPSNPLEIYICEVCNTNFPTFKSLRLHRRMHEPIKARHADTPANHDEEVRPMFICKICNKTYDKEYEAVHLESHRPENGFNCDICNRKFHTKSNLEMHIKAHSNNKKFTCSYCKKPFVTYDALNEHLLNQCQKRAYACQFCGRRFARPHEKVKHERIHTGEKPHVCEICGKAFRVSYCLTLHMRTHSGTRPYQCTHCGKRFKSHSVYNHHLLTHSDVRAYQCPYCPKAFKTGVQLAGHKNSHTKPFTCTECNRPFASLYSVRAHMESHKTNNNLKYECWMCGALYSRAFALKDHLKQQHEQEGDKGKGESGADEELEAASSILVNEEDIILGLEAAPNIEIIEGEEGV</sequence>
<dbReference type="Pfam" id="PF13894">
    <property type="entry name" value="zf-C2H2_4"/>
    <property type="match status" value="1"/>
</dbReference>
<feature type="region of interest" description="Disordered" evidence="9">
    <location>
        <begin position="503"/>
        <end position="524"/>
    </location>
</feature>
<evidence type="ECO:0000256" key="1">
    <source>
        <dbReference type="ARBA" id="ARBA00004123"/>
    </source>
</evidence>
<feature type="domain" description="C2H2-type" evidence="10">
    <location>
        <begin position="287"/>
        <end position="314"/>
    </location>
</feature>
<dbReference type="InterPro" id="IPR036236">
    <property type="entry name" value="Znf_C2H2_sf"/>
</dbReference>
<keyword evidence="6" id="KW-0238">DNA-binding</keyword>
<dbReference type="SUPFAM" id="SSF57667">
    <property type="entry name" value="beta-beta-alpha zinc fingers"/>
    <property type="match status" value="4"/>
</dbReference>
<dbReference type="PANTHER" id="PTHR24376:SF243">
    <property type="entry name" value="C2H2-TYPE DOMAIN-CONTAINING PROTEIN"/>
    <property type="match status" value="1"/>
</dbReference>
<feature type="domain" description="C2H2-type" evidence="10">
    <location>
        <begin position="399"/>
        <end position="426"/>
    </location>
</feature>
<dbReference type="SMART" id="SM00355">
    <property type="entry name" value="ZnF_C2H2"/>
    <property type="match status" value="13"/>
</dbReference>
<gene>
    <name evidence="11" type="primary">AUGUSTUS-3.0.2_06630</name>
    <name evidence="11" type="ORF">TcasGA2_TC006630</name>
</gene>
<evidence type="ECO:0000256" key="3">
    <source>
        <dbReference type="ARBA" id="ARBA00022737"/>
    </source>
</evidence>
<dbReference type="PROSITE" id="PS00028">
    <property type="entry name" value="ZINC_FINGER_C2H2_1"/>
    <property type="match status" value="8"/>
</dbReference>
<keyword evidence="2" id="KW-0479">Metal-binding</keyword>
<feature type="domain" description="C2H2-type" evidence="10">
    <location>
        <begin position="315"/>
        <end position="342"/>
    </location>
</feature>
<dbReference type="Pfam" id="PF13912">
    <property type="entry name" value="zf-C2H2_6"/>
    <property type="match status" value="3"/>
</dbReference>
<feature type="domain" description="C2H2-type" evidence="10">
    <location>
        <begin position="483"/>
        <end position="511"/>
    </location>
</feature>
<dbReference type="GO" id="GO:0008270">
    <property type="term" value="F:zinc ion binding"/>
    <property type="evidence" value="ECO:0007669"/>
    <property type="project" value="UniProtKB-KW"/>
</dbReference>
<evidence type="ECO:0000256" key="8">
    <source>
        <dbReference type="PROSITE-ProRule" id="PRU00042"/>
    </source>
</evidence>
<dbReference type="InParanoid" id="D6WY01"/>
<feature type="compositionally biased region" description="Basic and acidic residues" evidence="9">
    <location>
        <begin position="503"/>
        <end position="517"/>
    </location>
</feature>
<dbReference type="GO" id="GO:0006357">
    <property type="term" value="P:regulation of transcription by RNA polymerase II"/>
    <property type="evidence" value="ECO:0000318"/>
    <property type="project" value="GO_Central"/>
</dbReference>
<evidence type="ECO:0000256" key="5">
    <source>
        <dbReference type="ARBA" id="ARBA00022833"/>
    </source>
</evidence>